<dbReference type="InterPro" id="IPR018193">
    <property type="entry name" value="Glyc_kinase_flavodox-like_fold"/>
</dbReference>
<evidence type="ECO:0000313" key="5">
    <source>
        <dbReference type="EMBL" id="CDL90546.1"/>
    </source>
</evidence>
<evidence type="ECO:0000256" key="1">
    <source>
        <dbReference type="ARBA" id="ARBA00006284"/>
    </source>
</evidence>
<dbReference type="InterPro" id="IPR004381">
    <property type="entry name" value="Glycerate_kinase"/>
</dbReference>
<accession>W6N383</accession>
<dbReference type="Proteomes" id="UP000019482">
    <property type="component" value="Unassembled WGS sequence"/>
</dbReference>
<dbReference type="RefSeq" id="WP_017750450.1">
    <property type="nucleotide sequence ID" value="NZ_CBXI010000008.1"/>
</dbReference>
<dbReference type="GO" id="GO:0008887">
    <property type="term" value="F:glycerate kinase activity"/>
    <property type="evidence" value="ECO:0007669"/>
    <property type="project" value="UniProtKB-UniRule"/>
</dbReference>
<evidence type="ECO:0000313" key="6">
    <source>
        <dbReference type="Proteomes" id="UP000019482"/>
    </source>
</evidence>
<dbReference type="PIRSF" id="PIRSF006078">
    <property type="entry name" value="GlxK"/>
    <property type="match status" value="1"/>
</dbReference>
<name>W6N383_CLOTY</name>
<keyword evidence="2 4" id="KW-0808">Transferase</keyword>
<comment type="caution">
    <text evidence="5">The sequence shown here is derived from an EMBL/GenBank/DDBJ whole genome shotgun (WGS) entry which is preliminary data.</text>
</comment>
<keyword evidence="3 4" id="KW-0418">Kinase</keyword>
<dbReference type="SUPFAM" id="SSF110738">
    <property type="entry name" value="Glycerate kinase I"/>
    <property type="match status" value="1"/>
</dbReference>
<dbReference type="PANTHER" id="PTHR21599">
    <property type="entry name" value="GLYCERATE KINASE"/>
    <property type="match status" value="1"/>
</dbReference>
<protein>
    <submittedName>
        <fullName evidence="5">Glycerate kinase</fullName>
        <ecNumber evidence="5">2.7.1.31</ecNumber>
    </submittedName>
</protein>
<dbReference type="AlphaFoldDB" id="W6N383"/>
<dbReference type="EMBL" id="CBXI010000008">
    <property type="protein sequence ID" value="CDL90546.1"/>
    <property type="molecule type" value="Genomic_DNA"/>
</dbReference>
<dbReference type="InterPro" id="IPR018197">
    <property type="entry name" value="Glycerate_kinase_RE-like"/>
</dbReference>
<dbReference type="PANTHER" id="PTHR21599:SF0">
    <property type="entry name" value="GLYCERATE KINASE"/>
    <property type="match status" value="1"/>
</dbReference>
<gene>
    <name evidence="5" type="ORF">CTDIVETGP_0616</name>
</gene>
<dbReference type="NCBIfam" id="TIGR00045">
    <property type="entry name" value="glycerate kinase"/>
    <property type="match status" value="1"/>
</dbReference>
<sequence length="375" mass="39304">MKIVIAPDSYKGSLTAMEVADSIEKGILKVVNDPIIEKIPMADGGEGTVQSLVDSTGGKIIYKSVKGPVLKDVNAFYGILGDGKTAIIEMAAASGLPLISKEERDPMKTTSYGTGQLIKDAMDKGCTNIIIGLGGSATNDGGIGMAKALGVKFLDINGEDIGHGGGSLCKLHSIDMSSIDSRIGKCTVTAACDVDNPLCGREGASHVFGPQKGADGDMVKILDKNLAHYANIIKNNLNMDIVNIPGSGAAGGLGAGVMVFLNSNLKRGIDIVIDITKLDEKIKDADLIFTGEGMIDFQTAFGKTPFGVAKVADKYGIPVLAIAGGIGKNAETLYNKGFESIFSIVDKPMSLEDAMKNGKMLIEKTSERIMRILNI</sequence>
<dbReference type="Gene3D" id="3.40.50.10350">
    <property type="entry name" value="Glycerate kinase, domain 1"/>
    <property type="match status" value="1"/>
</dbReference>
<dbReference type="Pfam" id="PF02595">
    <property type="entry name" value="Gly_kinase"/>
    <property type="match status" value="1"/>
</dbReference>
<reference evidence="5 6" key="1">
    <citation type="journal article" date="2015" name="Genome Announc.">
        <title>Draft Genome Sequence of Clostridium tyrobutyricum Strain DIVETGP, Isolated from Cow's Milk for Grana Padano Production.</title>
        <authorList>
            <person name="Soggiu A."/>
            <person name="Piras C."/>
            <person name="Gaiarsa S."/>
            <person name="Sassera D."/>
            <person name="Roncada P."/>
            <person name="Bendixen E."/>
            <person name="Brasca M."/>
            <person name="Bonizzi L."/>
        </authorList>
    </citation>
    <scope>NUCLEOTIDE SEQUENCE [LARGE SCALE GENOMIC DNA]</scope>
    <source>
        <strain evidence="5 6">DIVETGP</strain>
    </source>
</reference>
<dbReference type="InterPro" id="IPR036129">
    <property type="entry name" value="Glycerate_kinase_sf"/>
</dbReference>
<dbReference type="Gene3D" id="3.90.1510.10">
    <property type="entry name" value="Glycerate kinase, domain 2"/>
    <property type="match status" value="1"/>
</dbReference>
<keyword evidence="6" id="KW-1185">Reference proteome</keyword>
<evidence type="ECO:0000256" key="2">
    <source>
        <dbReference type="ARBA" id="ARBA00022679"/>
    </source>
</evidence>
<evidence type="ECO:0000256" key="3">
    <source>
        <dbReference type="ARBA" id="ARBA00022777"/>
    </source>
</evidence>
<proteinExistence type="inferred from homology"/>
<dbReference type="GO" id="GO:0031388">
    <property type="term" value="P:organic acid phosphorylation"/>
    <property type="evidence" value="ECO:0007669"/>
    <property type="project" value="UniProtKB-UniRule"/>
</dbReference>
<evidence type="ECO:0000256" key="4">
    <source>
        <dbReference type="PIRNR" id="PIRNR006078"/>
    </source>
</evidence>
<dbReference type="GeneID" id="29420045"/>
<dbReference type="EC" id="2.7.1.31" evidence="5"/>
<comment type="similarity">
    <text evidence="1 4">Belongs to the glycerate kinase type-1 family.</text>
</comment>
<organism evidence="5 6">
    <name type="scientific">Clostridium tyrobutyricum DIVETGP</name>
    <dbReference type="NCBI Taxonomy" id="1408889"/>
    <lineage>
        <taxon>Bacteria</taxon>
        <taxon>Bacillati</taxon>
        <taxon>Bacillota</taxon>
        <taxon>Clostridia</taxon>
        <taxon>Eubacteriales</taxon>
        <taxon>Clostridiaceae</taxon>
        <taxon>Clostridium</taxon>
    </lineage>
</organism>
<dbReference type="OrthoDB" id="9774290at2"/>